<evidence type="ECO:0000313" key="1">
    <source>
        <dbReference type="EMBL" id="KAI5659814.1"/>
    </source>
</evidence>
<gene>
    <name evidence="1" type="ORF">M9H77_28607</name>
</gene>
<sequence>MEDYLRIEELKLKYQDEDDDEEVFCEAFEEFPFNDCSEDSDVEISSSSIITLDSEFKPEESSSGNLRRWRCTSSDDETYFTKVSSLISFEENYVVYEGEKFEFFPGMKVSQQGSDNIEPNLSSQRAKEIENEEKKVNSVITGANSARVLDFLVDDVWNVRETREANSSFLTVLAGLVIKAIGYQFDMWVSFLRFPIWLSSVSFMFVMDPFSVMKQAREYLIDNAVRIWCSMFENLSIYEWLREPRVMVELVLKLMWGLLWSVYVGVVLTAMLVSAFVMSGILMRIILEEPIRMKETLDFDYTGKSPVDFVPIIACPEACYRTDCSQKLEVAKLGGVRVIPPKHKLQVTVSLTLPESDHNRNLGIFQVRVDFLAVDGEVLASSRHPGMLQFRSQPIHILLTFLKVPPILYGLASETQDLKIKFKGFTEAAATPTSCLRVTIEQRAEFQAGAGIPEIHSASLTLETEQPGLKRIVWYWRKTLFVWISMTIFTTELLFILLCCSPILMPRVKMRGNPARNGASGNHRHSF</sequence>
<dbReference type="EMBL" id="CM044706">
    <property type="protein sequence ID" value="KAI5659814.1"/>
    <property type="molecule type" value="Genomic_DNA"/>
</dbReference>
<reference evidence="2" key="1">
    <citation type="journal article" date="2023" name="Nat. Plants">
        <title>Single-cell RNA sequencing provides a high-resolution roadmap for understanding the multicellular compartmentation of specialized metabolism.</title>
        <authorList>
            <person name="Sun S."/>
            <person name="Shen X."/>
            <person name="Li Y."/>
            <person name="Li Y."/>
            <person name="Wang S."/>
            <person name="Li R."/>
            <person name="Zhang H."/>
            <person name="Shen G."/>
            <person name="Guo B."/>
            <person name="Wei J."/>
            <person name="Xu J."/>
            <person name="St-Pierre B."/>
            <person name="Chen S."/>
            <person name="Sun C."/>
        </authorList>
    </citation>
    <scope>NUCLEOTIDE SEQUENCE [LARGE SCALE GENOMIC DNA]</scope>
</reference>
<protein>
    <submittedName>
        <fullName evidence="1">Uncharacterized protein</fullName>
    </submittedName>
</protein>
<evidence type="ECO:0000313" key="2">
    <source>
        <dbReference type="Proteomes" id="UP001060085"/>
    </source>
</evidence>
<name>A0ACC0AG66_CATRO</name>
<dbReference type="Proteomes" id="UP001060085">
    <property type="component" value="Linkage Group LG06"/>
</dbReference>
<organism evidence="1 2">
    <name type="scientific">Catharanthus roseus</name>
    <name type="common">Madagascar periwinkle</name>
    <name type="synonym">Vinca rosea</name>
    <dbReference type="NCBI Taxonomy" id="4058"/>
    <lineage>
        <taxon>Eukaryota</taxon>
        <taxon>Viridiplantae</taxon>
        <taxon>Streptophyta</taxon>
        <taxon>Embryophyta</taxon>
        <taxon>Tracheophyta</taxon>
        <taxon>Spermatophyta</taxon>
        <taxon>Magnoliopsida</taxon>
        <taxon>eudicotyledons</taxon>
        <taxon>Gunneridae</taxon>
        <taxon>Pentapetalae</taxon>
        <taxon>asterids</taxon>
        <taxon>lamiids</taxon>
        <taxon>Gentianales</taxon>
        <taxon>Apocynaceae</taxon>
        <taxon>Rauvolfioideae</taxon>
        <taxon>Vinceae</taxon>
        <taxon>Catharanthinae</taxon>
        <taxon>Catharanthus</taxon>
    </lineage>
</organism>
<keyword evidence="2" id="KW-1185">Reference proteome</keyword>
<accession>A0ACC0AG66</accession>
<comment type="caution">
    <text evidence="1">The sequence shown here is derived from an EMBL/GenBank/DDBJ whole genome shotgun (WGS) entry which is preliminary data.</text>
</comment>
<proteinExistence type="predicted"/>